<organism evidence="1 2">
    <name type="scientific">Arenibacter algicola</name>
    <dbReference type="NCBI Taxonomy" id="616991"/>
    <lineage>
        <taxon>Bacteria</taxon>
        <taxon>Pseudomonadati</taxon>
        <taxon>Bacteroidota</taxon>
        <taxon>Flavobacteriia</taxon>
        <taxon>Flavobacteriales</taxon>
        <taxon>Flavobacteriaceae</taxon>
        <taxon>Arenibacter</taxon>
    </lineage>
</organism>
<sequence length="62" mass="7387">MKNDAIDNVKSLRNSFTVTLDLMTALKEDWIKMQKYDNAANLRQLRLRIEKIVEDFQTLTER</sequence>
<keyword evidence="2" id="KW-1185">Reference proteome</keyword>
<dbReference type="RefSeq" id="WP_142190414.1">
    <property type="nucleotide sequence ID" value="NZ_VHIF01000001.1"/>
</dbReference>
<dbReference type="EMBL" id="VHIF01000001">
    <property type="protein sequence ID" value="TQO38975.1"/>
    <property type="molecule type" value="Genomic_DNA"/>
</dbReference>
<name>A0ABY3AEM4_9FLAO</name>
<evidence type="ECO:0000313" key="2">
    <source>
        <dbReference type="Proteomes" id="UP000315363"/>
    </source>
</evidence>
<gene>
    <name evidence="1" type="ORF">GQ41_3643</name>
</gene>
<proteinExistence type="predicted"/>
<comment type="caution">
    <text evidence="1">The sequence shown here is derived from an EMBL/GenBank/DDBJ whole genome shotgun (WGS) entry which is preliminary data.</text>
</comment>
<reference evidence="1 2" key="1">
    <citation type="submission" date="2019-06" db="EMBL/GenBank/DDBJ databases">
        <title>A large-scale integrated study on North Sea by COGITO (Coastal Microbe Genomic &amp; Taxonomic Observatory).</title>
        <authorList>
            <person name="Teeling H."/>
        </authorList>
    </citation>
    <scope>NUCLEOTIDE SEQUENCE [LARGE SCALE GENOMIC DNA]</scope>
    <source>
        <strain evidence="1 2">MAR_2009_79</strain>
    </source>
</reference>
<evidence type="ECO:0000313" key="1">
    <source>
        <dbReference type="EMBL" id="TQO38975.1"/>
    </source>
</evidence>
<protein>
    <submittedName>
        <fullName evidence="1">Uncharacterized protein</fullName>
    </submittedName>
</protein>
<accession>A0ABY3AEM4</accession>
<dbReference type="Proteomes" id="UP000315363">
    <property type="component" value="Unassembled WGS sequence"/>
</dbReference>